<evidence type="ECO:0000256" key="1">
    <source>
        <dbReference type="SAM" id="Phobius"/>
    </source>
</evidence>
<organism evidence="2 3">
    <name type="scientific">Artemisia annua</name>
    <name type="common">Sweet wormwood</name>
    <dbReference type="NCBI Taxonomy" id="35608"/>
    <lineage>
        <taxon>Eukaryota</taxon>
        <taxon>Viridiplantae</taxon>
        <taxon>Streptophyta</taxon>
        <taxon>Embryophyta</taxon>
        <taxon>Tracheophyta</taxon>
        <taxon>Spermatophyta</taxon>
        <taxon>Magnoliopsida</taxon>
        <taxon>eudicotyledons</taxon>
        <taxon>Gunneridae</taxon>
        <taxon>Pentapetalae</taxon>
        <taxon>asterids</taxon>
        <taxon>campanulids</taxon>
        <taxon>Asterales</taxon>
        <taxon>Asteraceae</taxon>
        <taxon>Asteroideae</taxon>
        <taxon>Anthemideae</taxon>
        <taxon>Artemisiinae</taxon>
        <taxon>Artemisia</taxon>
    </lineage>
</organism>
<proteinExistence type="predicted"/>
<dbReference type="STRING" id="35608.A0A2U1QIU7"/>
<dbReference type="AlphaFoldDB" id="A0A2U1QIU7"/>
<dbReference type="OrthoDB" id="10261634at2759"/>
<protein>
    <submittedName>
        <fullName evidence="2">Uncharacterized protein</fullName>
    </submittedName>
</protein>
<comment type="caution">
    <text evidence="2">The sequence shown here is derived from an EMBL/GenBank/DDBJ whole genome shotgun (WGS) entry which is preliminary data.</text>
</comment>
<feature type="transmembrane region" description="Helical" evidence="1">
    <location>
        <begin position="59"/>
        <end position="81"/>
    </location>
</feature>
<keyword evidence="1" id="KW-0472">Membrane</keyword>
<gene>
    <name evidence="2" type="ORF">CTI12_AA021930</name>
</gene>
<dbReference type="EMBL" id="PKPP01000094">
    <property type="protein sequence ID" value="PWA97924.1"/>
    <property type="molecule type" value="Genomic_DNA"/>
</dbReference>
<keyword evidence="3" id="KW-1185">Reference proteome</keyword>
<reference evidence="2 3" key="1">
    <citation type="journal article" date="2018" name="Mol. Plant">
        <title>The genome of Artemisia annua provides insight into the evolution of Asteraceae family and artemisinin biosynthesis.</title>
        <authorList>
            <person name="Shen Q."/>
            <person name="Zhang L."/>
            <person name="Liao Z."/>
            <person name="Wang S."/>
            <person name="Yan T."/>
            <person name="Shi P."/>
            <person name="Liu M."/>
            <person name="Fu X."/>
            <person name="Pan Q."/>
            <person name="Wang Y."/>
            <person name="Lv Z."/>
            <person name="Lu X."/>
            <person name="Zhang F."/>
            <person name="Jiang W."/>
            <person name="Ma Y."/>
            <person name="Chen M."/>
            <person name="Hao X."/>
            <person name="Li L."/>
            <person name="Tang Y."/>
            <person name="Lv G."/>
            <person name="Zhou Y."/>
            <person name="Sun X."/>
            <person name="Brodelius P.E."/>
            <person name="Rose J.K.C."/>
            <person name="Tang K."/>
        </authorList>
    </citation>
    <scope>NUCLEOTIDE SEQUENCE [LARGE SCALE GENOMIC DNA]</scope>
    <source>
        <strain evidence="3">cv. Huhao1</strain>
        <tissue evidence="2">Leaf</tissue>
    </source>
</reference>
<accession>A0A2U1QIU7</accession>
<sequence length="92" mass="10371">MVNMKVISRMAVAYWHLTRVNSKRPFHNRIAIAVLLAAALVMEPDVVDVTISLALKHRFMWLVLVISSTMAYAANWTNFLATKNTSALTLQI</sequence>
<keyword evidence="1" id="KW-1133">Transmembrane helix</keyword>
<dbReference type="Proteomes" id="UP000245207">
    <property type="component" value="Unassembled WGS sequence"/>
</dbReference>
<name>A0A2U1QIU7_ARTAN</name>
<evidence type="ECO:0000313" key="3">
    <source>
        <dbReference type="Proteomes" id="UP000245207"/>
    </source>
</evidence>
<keyword evidence="1" id="KW-0812">Transmembrane</keyword>
<evidence type="ECO:0000313" key="2">
    <source>
        <dbReference type="EMBL" id="PWA97924.1"/>
    </source>
</evidence>